<dbReference type="Pfam" id="PF02367">
    <property type="entry name" value="TsaE"/>
    <property type="match status" value="1"/>
</dbReference>
<reference evidence="11 12" key="1">
    <citation type="submission" date="2020-11" db="EMBL/GenBank/DDBJ databases">
        <title>Genome seq and assembly of Sphingosinicella sp.</title>
        <authorList>
            <person name="Chhetri G."/>
        </authorList>
    </citation>
    <scope>NUCLEOTIDE SEQUENCE [LARGE SCALE GENOMIC DNA]</scope>
    <source>
        <strain evidence="11 12">UDD2</strain>
    </source>
</reference>
<dbReference type="GO" id="GO:0046872">
    <property type="term" value="F:metal ion binding"/>
    <property type="evidence" value="ECO:0007669"/>
    <property type="project" value="UniProtKB-KW"/>
</dbReference>
<keyword evidence="7" id="KW-0547">Nucleotide-binding</keyword>
<gene>
    <name evidence="11" type="primary">tsaE</name>
    <name evidence="11" type="ORF">IC614_04110</name>
</gene>
<dbReference type="GO" id="GO:0016740">
    <property type="term" value="F:transferase activity"/>
    <property type="evidence" value="ECO:0007669"/>
    <property type="project" value="UniProtKB-KW"/>
</dbReference>
<evidence type="ECO:0000256" key="1">
    <source>
        <dbReference type="ARBA" id="ARBA00004496"/>
    </source>
</evidence>
<dbReference type="EMBL" id="CP065592">
    <property type="protein sequence ID" value="QPQ55782.1"/>
    <property type="molecule type" value="Genomic_DNA"/>
</dbReference>
<dbReference type="PANTHER" id="PTHR33540:SF2">
    <property type="entry name" value="TRNA THREONYLCARBAMOYLADENOSINE BIOSYNTHESIS PROTEIN TSAE"/>
    <property type="match status" value="1"/>
</dbReference>
<accession>A0A7T2GL18</accession>
<keyword evidence="11" id="KW-0808">Transferase</keyword>
<evidence type="ECO:0000313" key="11">
    <source>
        <dbReference type="EMBL" id="QPQ55782.1"/>
    </source>
</evidence>
<name>A0A7T2GL18_9SPHN</name>
<dbReference type="KEGG" id="sflv:IC614_04110"/>
<dbReference type="Gene3D" id="3.40.50.300">
    <property type="entry name" value="P-loop containing nucleotide triphosphate hydrolases"/>
    <property type="match status" value="1"/>
</dbReference>
<evidence type="ECO:0000256" key="5">
    <source>
        <dbReference type="ARBA" id="ARBA00022694"/>
    </source>
</evidence>
<comment type="subcellular location">
    <subcellularLocation>
        <location evidence="1">Cytoplasm</location>
    </subcellularLocation>
</comment>
<dbReference type="InterPro" id="IPR003442">
    <property type="entry name" value="T6A_TsaE"/>
</dbReference>
<dbReference type="NCBIfam" id="TIGR00150">
    <property type="entry name" value="T6A_YjeE"/>
    <property type="match status" value="1"/>
</dbReference>
<evidence type="ECO:0000256" key="9">
    <source>
        <dbReference type="ARBA" id="ARBA00022842"/>
    </source>
</evidence>
<evidence type="ECO:0000256" key="4">
    <source>
        <dbReference type="ARBA" id="ARBA00022490"/>
    </source>
</evidence>
<keyword evidence="8" id="KW-0067">ATP-binding</keyword>
<dbReference type="GO" id="GO:0005524">
    <property type="term" value="F:ATP binding"/>
    <property type="evidence" value="ECO:0007669"/>
    <property type="project" value="UniProtKB-KW"/>
</dbReference>
<keyword evidence="6" id="KW-0479">Metal-binding</keyword>
<protein>
    <recommendedName>
        <fullName evidence="3">tRNA threonylcarbamoyladenosine biosynthesis protein TsaE</fullName>
    </recommendedName>
    <alternativeName>
        <fullName evidence="10">t(6)A37 threonylcarbamoyladenosine biosynthesis protein TsaE</fullName>
    </alternativeName>
</protein>
<keyword evidence="4" id="KW-0963">Cytoplasm</keyword>
<evidence type="ECO:0000256" key="8">
    <source>
        <dbReference type="ARBA" id="ARBA00022840"/>
    </source>
</evidence>
<evidence type="ECO:0000256" key="10">
    <source>
        <dbReference type="ARBA" id="ARBA00032441"/>
    </source>
</evidence>
<keyword evidence="5" id="KW-0819">tRNA processing</keyword>
<comment type="similarity">
    <text evidence="2">Belongs to the TsaE family.</text>
</comment>
<dbReference type="AlphaFoldDB" id="A0A7T2GL18"/>
<dbReference type="GO" id="GO:0005737">
    <property type="term" value="C:cytoplasm"/>
    <property type="evidence" value="ECO:0007669"/>
    <property type="project" value="UniProtKB-SubCell"/>
</dbReference>
<sequence>MIRLAGEGETEALGGRLAAVLRPGDVVALHGDLGAGKTAFARGVLRGLDFAGDVASPTFPIVQVYEVPDLRFPVWHVDLYRIEDSAELEELALDDARHDAALLIEWPERLGAALWPDSLQLFLDRDGEDARALTASVPPAWEGRWPLP</sequence>
<evidence type="ECO:0000313" key="12">
    <source>
        <dbReference type="Proteomes" id="UP000594873"/>
    </source>
</evidence>
<evidence type="ECO:0000256" key="7">
    <source>
        <dbReference type="ARBA" id="ARBA00022741"/>
    </source>
</evidence>
<dbReference type="GO" id="GO:0002949">
    <property type="term" value="P:tRNA threonylcarbamoyladenosine modification"/>
    <property type="evidence" value="ECO:0007669"/>
    <property type="project" value="InterPro"/>
</dbReference>
<evidence type="ECO:0000256" key="6">
    <source>
        <dbReference type="ARBA" id="ARBA00022723"/>
    </source>
</evidence>
<proteinExistence type="inferred from homology"/>
<dbReference type="RefSeq" id="WP_200972572.1">
    <property type="nucleotide sequence ID" value="NZ_CP065592.1"/>
</dbReference>
<evidence type="ECO:0000256" key="3">
    <source>
        <dbReference type="ARBA" id="ARBA00019010"/>
    </source>
</evidence>
<dbReference type="PANTHER" id="PTHR33540">
    <property type="entry name" value="TRNA THREONYLCARBAMOYLADENOSINE BIOSYNTHESIS PROTEIN TSAE"/>
    <property type="match status" value="1"/>
</dbReference>
<keyword evidence="12" id="KW-1185">Reference proteome</keyword>
<dbReference type="InterPro" id="IPR027417">
    <property type="entry name" value="P-loop_NTPase"/>
</dbReference>
<keyword evidence="9" id="KW-0460">Magnesium</keyword>
<evidence type="ECO:0000256" key="2">
    <source>
        <dbReference type="ARBA" id="ARBA00007599"/>
    </source>
</evidence>
<dbReference type="SUPFAM" id="SSF52540">
    <property type="entry name" value="P-loop containing nucleoside triphosphate hydrolases"/>
    <property type="match status" value="1"/>
</dbReference>
<organism evidence="11 12">
    <name type="scientific">Allosphingosinicella flava</name>
    <dbReference type="NCBI Taxonomy" id="2771430"/>
    <lineage>
        <taxon>Bacteria</taxon>
        <taxon>Pseudomonadati</taxon>
        <taxon>Pseudomonadota</taxon>
        <taxon>Alphaproteobacteria</taxon>
        <taxon>Sphingomonadales</taxon>
        <taxon>Sphingomonadaceae</taxon>
        <taxon>Allosphingosinicella</taxon>
    </lineage>
</organism>
<dbReference type="Proteomes" id="UP000594873">
    <property type="component" value="Chromosome"/>
</dbReference>